<dbReference type="InterPro" id="IPR003736">
    <property type="entry name" value="PAAI_dom"/>
</dbReference>
<dbReference type="GO" id="GO:0005829">
    <property type="term" value="C:cytosol"/>
    <property type="evidence" value="ECO:0007669"/>
    <property type="project" value="TreeGrafter"/>
</dbReference>
<dbReference type="GO" id="GO:0061522">
    <property type="term" value="F:1,4-dihydroxy-2-naphthoyl-CoA thioesterase activity"/>
    <property type="evidence" value="ECO:0007669"/>
    <property type="project" value="TreeGrafter"/>
</dbReference>
<dbReference type="InterPro" id="IPR006683">
    <property type="entry name" value="Thioestr_dom"/>
</dbReference>
<dbReference type="Proteomes" id="UP001139157">
    <property type="component" value="Unassembled WGS sequence"/>
</dbReference>
<dbReference type="InterPro" id="IPR029069">
    <property type="entry name" value="HotDog_dom_sf"/>
</dbReference>
<organism evidence="3 4">
    <name type="scientific">Nocardia pulmonis</name>
    <dbReference type="NCBI Taxonomy" id="2951408"/>
    <lineage>
        <taxon>Bacteria</taxon>
        <taxon>Bacillati</taxon>
        <taxon>Actinomycetota</taxon>
        <taxon>Actinomycetes</taxon>
        <taxon>Mycobacteriales</taxon>
        <taxon>Nocardiaceae</taxon>
        <taxon>Nocardia</taxon>
    </lineage>
</organism>
<dbReference type="SUPFAM" id="SSF54637">
    <property type="entry name" value="Thioesterase/thiol ester dehydrase-isomerase"/>
    <property type="match status" value="1"/>
</dbReference>
<dbReference type="PANTHER" id="PTHR43240">
    <property type="entry name" value="1,4-DIHYDROXY-2-NAPHTHOYL-COA THIOESTERASE 1"/>
    <property type="match status" value="1"/>
</dbReference>
<dbReference type="RefSeq" id="WP_251914736.1">
    <property type="nucleotide sequence ID" value="NZ_JAMRXG010000010.1"/>
</dbReference>
<dbReference type="NCBIfam" id="TIGR00369">
    <property type="entry name" value="unchar_dom_1"/>
    <property type="match status" value="1"/>
</dbReference>
<evidence type="ECO:0000256" key="1">
    <source>
        <dbReference type="ARBA" id="ARBA00022801"/>
    </source>
</evidence>
<accession>A0A9X2IZ72</accession>
<dbReference type="Pfam" id="PF03061">
    <property type="entry name" value="4HBT"/>
    <property type="match status" value="1"/>
</dbReference>
<keyword evidence="1" id="KW-0378">Hydrolase</keyword>
<dbReference type="Gene3D" id="3.10.129.10">
    <property type="entry name" value="Hotdog Thioesterase"/>
    <property type="match status" value="1"/>
</dbReference>
<dbReference type="EMBL" id="JAMRXG010000010">
    <property type="protein sequence ID" value="MCM6776439.1"/>
    <property type="molecule type" value="Genomic_DNA"/>
</dbReference>
<feature type="domain" description="Thioesterase" evidence="2">
    <location>
        <begin position="46"/>
        <end position="124"/>
    </location>
</feature>
<evidence type="ECO:0000259" key="2">
    <source>
        <dbReference type="Pfam" id="PF03061"/>
    </source>
</evidence>
<dbReference type="CDD" id="cd03443">
    <property type="entry name" value="PaaI_thioesterase"/>
    <property type="match status" value="1"/>
</dbReference>
<sequence length="133" mass="14330">MIDTEGTQLFHQTMPFTEKLGVEVLEQRAEVVRSRLAWAQSLCTLGGVLHGGVLMSLADATGAVCAYLNLPADGQGTTTVESKTNFLRAVRSGFATATARPLHAGRTFIVVETEIRDDADRLVAKVTQTQAVR</sequence>
<evidence type="ECO:0000313" key="3">
    <source>
        <dbReference type="EMBL" id="MCM6776439.1"/>
    </source>
</evidence>
<proteinExistence type="predicted"/>
<dbReference type="PANTHER" id="PTHR43240:SF8">
    <property type="entry name" value="PHENYLACETIC ACID DEGRADATION-RELATED PROTEIN"/>
    <property type="match status" value="1"/>
</dbReference>
<dbReference type="AlphaFoldDB" id="A0A9X2IZ72"/>
<gene>
    <name evidence="3" type="ORF">NDR86_23410</name>
</gene>
<reference evidence="3" key="1">
    <citation type="submission" date="2022-06" db="EMBL/GenBank/DDBJ databases">
        <title>Novel species in genus nocardia.</title>
        <authorList>
            <person name="Li F."/>
        </authorList>
    </citation>
    <scope>NUCLEOTIDE SEQUENCE</scope>
    <source>
        <strain evidence="3">CDC141</strain>
    </source>
</reference>
<protein>
    <submittedName>
        <fullName evidence="3">PaaI family thioesterase</fullName>
    </submittedName>
</protein>
<comment type="caution">
    <text evidence="3">The sequence shown here is derived from an EMBL/GenBank/DDBJ whole genome shotgun (WGS) entry which is preliminary data.</text>
</comment>
<evidence type="ECO:0000313" key="4">
    <source>
        <dbReference type="Proteomes" id="UP001139157"/>
    </source>
</evidence>
<name>A0A9X2IZ72_9NOCA</name>
<keyword evidence="4" id="KW-1185">Reference proteome</keyword>